<reference evidence="2" key="1">
    <citation type="journal article" date="2019" name="PLoS Negl. Trop. Dis.">
        <title>Revisiting the worldwide diversity of Leptospira species in the environment.</title>
        <authorList>
            <person name="Vincent A.T."/>
            <person name="Schiettekatte O."/>
            <person name="Bourhy P."/>
            <person name="Veyrier F.J."/>
            <person name="Picardeau M."/>
        </authorList>
    </citation>
    <scope>NUCLEOTIDE SEQUENCE [LARGE SCALE GENOMIC DNA]</scope>
    <source>
        <strain evidence="2">201300427</strain>
    </source>
</reference>
<evidence type="ECO:0000313" key="3">
    <source>
        <dbReference type="Proteomes" id="UP000298058"/>
    </source>
</evidence>
<proteinExistence type="predicted"/>
<name>A0A4V3JXZ0_9LEPT</name>
<evidence type="ECO:0008006" key="4">
    <source>
        <dbReference type="Google" id="ProtNLM"/>
    </source>
</evidence>
<protein>
    <recommendedName>
        <fullName evidence="4">DUF218 domain-containing protein</fullName>
    </recommendedName>
</protein>
<dbReference type="Proteomes" id="UP000298058">
    <property type="component" value="Unassembled WGS sequence"/>
</dbReference>
<organism evidence="2 3">
    <name type="scientific">Leptospira idonii</name>
    <dbReference type="NCBI Taxonomy" id="1193500"/>
    <lineage>
        <taxon>Bacteria</taxon>
        <taxon>Pseudomonadati</taxon>
        <taxon>Spirochaetota</taxon>
        <taxon>Spirochaetia</taxon>
        <taxon>Leptospirales</taxon>
        <taxon>Leptospiraceae</taxon>
        <taxon>Leptospira</taxon>
    </lineage>
</organism>
<keyword evidence="1" id="KW-1133">Transmembrane helix</keyword>
<accession>A0A4V3JXZ0</accession>
<sequence length="211" mass="24073">MQVSDLYFRLKLLTFGFLCPVFIYLGLLLSSPYWLKVSSPFHKSDVAVLETNPFPSKKFLKSVAILFQKQTFSKLILVIREDKSDNALFSVQERETKLISYLATLNLPQTSVQVLKISPSKLGDTDEVAKNVLKIAVSENLKSILILAREYESKRMLKIYQKNLASLPLQISAYPFASENTPSNWFLSEEGFREVSLEFLKYIYSAVRGVI</sequence>
<evidence type="ECO:0000313" key="2">
    <source>
        <dbReference type="EMBL" id="TGN18416.1"/>
    </source>
</evidence>
<feature type="transmembrane region" description="Helical" evidence="1">
    <location>
        <begin position="12"/>
        <end position="35"/>
    </location>
</feature>
<dbReference type="EMBL" id="RQHW01000047">
    <property type="protein sequence ID" value="TGN18416.1"/>
    <property type="molecule type" value="Genomic_DNA"/>
</dbReference>
<evidence type="ECO:0000256" key="1">
    <source>
        <dbReference type="SAM" id="Phobius"/>
    </source>
</evidence>
<dbReference type="AlphaFoldDB" id="A0A4V3JXZ0"/>
<dbReference type="OrthoDB" id="339313at2"/>
<keyword evidence="1" id="KW-0472">Membrane</keyword>
<keyword evidence="3" id="KW-1185">Reference proteome</keyword>
<gene>
    <name evidence="2" type="ORF">EHS15_13540</name>
</gene>
<comment type="caution">
    <text evidence="2">The sequence shown here is derived from an EMBL/GenBank/DDBJ whole genome shotgun (WGS) entry which is preliminary data.</text>
</comment>
<dbReference type="RefSeq" id="WP_135761100.1">
    <property type="nucleotide sequence ID" value="NZ_RQHW01000047.1"/>
</dbReference>
<keyword evidence="1" id="KW-0812">Transmembrane</keyword>